<keyword evidence="3" id="KW-1003">Cell membrane</keyword>
<dbReference type="PRINTS" id="PR00237">
    <property type="entry name" value="GPCRRHODOPSN"/>
</dbReference>
<feature type="transmembrane region" description="Helical" evidence="11">
    <location>
        <begin position="123"/>
        <end position="144"/>
    </location>
</feature>
<dbReference type="Proteomes" id="UP000669903">
    <property type="component" value="Unassembled WGS sequence"/>
</dbReference>
<dbReference type="InterPro" id="IPR013604">
    <property type="entry name" value="7TM_chemorcpt"/>
</dbReference>
<name>A0A836JXF3_9HYME</name>
<dbReference type="AlphaFoldDB" id="A0A836JXF3"/>
<feature type="transmembrane region" description="Helical" evidence="11">
    <location>
        <begin position="463"/>
        <end position="487"/>
    </location>
</feature>
<gene>
    <name evidence="13" type="primary">Hcrtr2_0</name>
    <name evidence="13" type="ORF">G6Z76_0005522</name>
</gene>
<evidence type="ECO:0000256" key="5">
    <source>
        <dbReference type="ARBA" id="ARBA00022989"/>
    </source>
</evidence>
<keyword evidence="7 11" id="KW-0472">Membrane</keyword>
<evidence type="ECO:0000256" key="1">
    <source>
        <dbReference type="ARBA" id="ARBA00004651"/>
    </source>
</evidence>
<dbReference type="SUPFAM" id="SSF81321">
    <property type="entry name" value="Family A G protein-coupled receptor-like"/>
    <property type="match status" value="1"/>
</dbReference>
<dbReference type="PROSITE" id="PS50262">
    <property type="entry name" value="G_PROTEIN_RECEP_F1_2"/>
    <property type="match status" value="1"/>
</dbReference>
<feature type="transmembrane region" description="Helical" evidence="11">
    <location>
        <begin position="348"/>
        <end position="368"/>
    </location>
</feature>
<feature type="non-terminal residue" evidence="13">
    <location>
        <position position="1"/>
    </location>
</feature>
<dbReference type="Gene3D" id="1.20.1070.10">
    <property type="entry name" value="Rhodopsin 7-helix transmembrane proteins"/>
    <property type="match status" value="1"/>
</dbReference>
<dbReference type="EMBL" id="JAANIC010005802">
    <property type="protein sequence ID" value="KAG5330714.1"/>
    <property type="molecule type" value="Genomic_DNA"/>
</dbReference>
<dbReference type="PROSITE" id="PS00237">
    <property type="entry name" value="G_PROTEIN_RECEP_F1_1"/>
    <property type="match status" value="1"/>
</dbReference>
<reference evidence="13" key="1">
    <citation type="submission" date="2020-03" db="EMBL/GenBank/DDBJ databases">
        <title>Relaxed selection underlies rapid genomic changes in the transitions from sociality to social parasitism in ants.</title>
        <authorList>
            <person name="Bi X."/>
        </authorList>
    </citation>
    <scope>NUCLEOTIDE SEQUENCE</scope>
    <source>
        <strain evidence="13">BGI-DK2014a</strain>
        <tissue evidence="13">Whole body</tissue>
    </source>
</reference>
<dbReference type="GO" id="GO:0050909">
    <property type="term" value="P:sensory perception of taste"/>
    <property type="evidence" value="ECO:0007669"/>
    <property type="project" value="InterPro"/>
</dbReference>
<sequence length="896" mass="102308">MVSLSDIRPLLHIARLFGCGLFLVTEDDIMMMKYGTIYSVLFALLYVSLCIANIYMLRWDDMIGPRLLLLTVVRTGLSYSCVLSDIVMTYCYNWKIRAALSHLRIFDRTTKYKEPKYPHMIRYVCWSLIFITLSFWIIVGYITFCVEPKDSVFNGITYAVVNTTLTMQLITFASLSSLLYERYHRLCESLLLPEGRLIAKNDGKIMVVDRLDKQFHLQEVWWLHSCLTNATEMINSVYSIQLLLWIFCMSFNTLTRIYTINNGAILQPLLIAREILLVSACVTNLLIITIICHMTATQANRVGKIAFTPSSAILVKKNFMQDCIEAVTYFQLQQVHFFASYGIIRIDLPLLLSIASGITTYLVILHTANRFTNRLWNTGCGVEKKSSAYYAKVIIDTATPMVVTGNILCVTTANPFLACSLMPIKDSANITMMANKTLSSKNDIMVKILWDFYNSFHGSNKDYLLIILYIPTVLVGVIANIFVIIVVCKYHLKSVTNYFVINLSMADLLVATICMPMTISQEISMSWNHSEFLCKLTSYLQSVGVTASIYTIMAMSIDRYLAIRNPMILRYICNHKNITLVIVSIWLASMAFFITIYGAMRLQDPMTEVINKALDLMASENITHNSISPIPPGFNMCIEDFMLLGIRRDVFGSIHFVFSTAIPCLVVLLAYSMIGFTLWSKKPPFDYDNRESASSRQSSKLRHERKRVALILLFLAILFALCWMPYNIAKFLIDLDVIGPSISTNNTLKYFLFLGHANSALNPVVYCWMTRNFRQKLANTLCCVSNNLLHHHPSRRNADDVPYIPCKRKLITVTKEQCVLAKQQQKASFQQLFSGRSSHSYNLKRINIELKNIYDNSNIQIAPGHYRRDQRQNKDKYELKTSQLESSTLCITDGQC</sequence>
<dbReference type="InterPro" id="IPR017452">
    <property type="entry name" value="GPCR_Rhodpsn_7TM"/>
</dbReference>
<evidence type="ECO:0000256" key="3">
    <source>
        <dbReference type="ARBA" id="ARBA00022475"/>
    </source>
</evidence>
<accession>A0A836JXF3</accession>
<dbReference type="Pfam" id="PF08395">
    <property type="entry name" value="7tm_7"/>
    <property type="match status" value="1"/>
</dbReference>
<evidence type="ECO:0000256" key="4">
    <source>
        <dbReference type="ARBA" id="ARBA00022692"/>
    </source>
</evidence>
<keyword evidence="6 10" id="KW-0297">G-protein coupled receptor</keyword>
<evidence type="ECO:0000313" key="14">
    <source>
        <dbReference type="Proteomes" id="UP000669903"/>
    </source>
</evidence>
<evidence type="ECO:0000256" key="8">
    <source>
        <dbReference type="ARBA" id="ARBA00023170"/>
    </source>
</evidence>
<dbReference type="InterPro" id="IPR000276">
    <property type="entry name" value="GPCR_Rhodpsn"/>
</dbReference>
<keyword evidence="14" id="KW-1185">Reference proteome</keyword>
<comment type="similarity">
    <text evidence="2 10">Belongs to the G-protein coupled receptor 1 family.</text>
</comment>
<feature type="transmembrane region" description="Helical" evidence="11">
    <location>
        <begin position="539"/>
        <end position="557"/>
    </location>
</feature>
<dbReference type="Pfam" id="PF00001">
    <property type="entry name" value="7tm_1"/>
    <property type="match status" value="1"/>
</dbReference>
<dbReference type="SMART" id="SM01381">
    <property type="entry name" value="7TM_GPCR_Srsx"/>
    <property type="match status" value="1"/>
</dbReference>
<feature type="transmembrane region" description="Helical" evidence="11">
    <location>
        <begin position="275"/>
        <end position="296"/>
    </location>
</feature>
<evidence type="ECO:0000256" key="11">
    <source>
        <dbReference type="SAM" id="Phobius"/>
    </source>
</evidence>
<protein>
    <submittedName>
        <fullName evidence="13">OX2R protein</fullName>
    </submittedName>
</protein>
<evidence type="ECO:0000259" key="12">
    <source>
        <dbReference type="PROSITE" id="PS50262"/>
    </source>
</evidence>
<organism evidence="13 14">
    <name type="scientific">Acromyrmex charruanus</name>
    <dbReference type="NCBI Taxonomy" id="2715315"/>
    <lineage>
        <taxon>Eukaryota</taxon>
        <taxon>Metazoa</taxon>
        <taxon>Ecdysozoa</taxon>
        <taxon>Arthropoda</taxon>
        <taxon>Hexapoda</taxon>
        <taxon>Insecta</taxon>
        <taxon>Pterygota</taxon>
        <taxon>Neoptera</taxon>
        <taxon>Endopterygota</taxon>
        <taxon>Hymenoptera</taxon>
        <taxon>Apocrita</taxon>
        <taxon>Aculeata</taxon>
        <taxon>Formicoidea</taxon>
        <taxon>Formicidae</taxon>
        <taxon>Myrmicinae</taxon>
        <taxon>Acromyrmex</taxon>
    </lineage>
</organism>
<keyword evidence="8 10" id="KW-0675">Receptor</keyword>
<feature type="domain" description="G-protein coupled receptors family 1 profile" evidence="12">
    <location>
        <begin position="479"/>
        <end position="766"/>
    </location>
</feature>
<comment type="caution">
    <text evidence="13">The sequence shown here is derived from an EMBL/GenBank/DDBJ whole genome shotgun (WGS) entry which is preliminary data.</text>
</comment>
<feature type="transmembrane region" description="Helical" evidence="11">
    <location>
        <begin position="76"/>
        <end position="94"/>
    </location>
</feature>
<comment type="subcellular location">
    <subcellularLocation>
        <location evidence="1">Cell membrane</location>
        <topology evidence="1">Multi-pass membrane protein</topology>
    </subcellularLocation>
</comment>
<evidence type="ECO:0000256" key="2">
    <source>
        <dbReference type="ARBA" id="ARBA00010663"/>
    </source>
</evidence>
<feature type="non-terminal residue" evidence="13">
    <location>
        <position position="896"/>
    </location>
</feature>
<evidence type="ECO:0000256" key="9">
    <source>
        <dbReference type="ARBA" id="ARBA00023224"/>
    </source>
</evidence>
<feature type="transmembrane region" description="Helical" evidence="11">
    <location>
        <begin position="650"/>
        <end position="674"/>
    </location>
</feature>
<dbReference type="PANTHER" id="PTHR45695:SF15">
    <property type="entry name" value="OPSIN RH2"/>
    <property type="match status" value="1"/>
</dbReference>
<feature type="transmembrane region" description="Helical" evidence="11">
    <location>
        <begin position="578"/>
        <end position="600"/>
    </location>
</feature>
<feature type="transmembrane region" description="Helical" evidence="11">
    <location>
        <begin position="708"/>
        <end position="728"/>
    </location>
</feature>
<keyword evidence="5 11" id="KW-1133">Transmembrane helix</keyword>
<dbReference type="GO" id="GO:0005886">
    <property type="term" value="C:plasma membrane"/>
    <property type="evidence" value="ECO:0007669"/>
    <property type="project" value="UniProtKB-SubCell"/>
</dbReference>
<proteinExistence type="inferred from homology"/>
<dbReference type="GO" id="GO:0004930">
    <property type="term" value="F:G protein-coupled receptor activity"/>
    <property type="evidence" value="ECO:0007669"/>
    <property type="project" value="UniProtKB-KW"/>
</dbReference>
<evidence type="ECO:0000256" key="6">
    <source>
        <dbReference type="ARBA" id="ARBA00023040"/>
    </source>
</evidence>
<keyword evidence="9 10" id="KW-0807">Transducer</keyword>
<keyword evidence="4 10" id="KW-0812">Transmembrane</keyword>
<evidence type="ECO:0000256" key="7">
    <source>
        <dbReference type="ARBA" id="ARBA00023136"/>
    </source>
</evidence>
<evidence type="ECO:0000313" key="13">
    <source>
        <dbReference type="EMBL" id="KAG5330714.1"/>
    </source>
</evidence>
<evidence type="ECO:0000256" key="10">
    <source>
        <dbReference type="RuleBase" id="RU000688"/>
    </source>
</evidence>
<feature type="transmembrane region" description="Helical" evidence="11">
    <location>
        <begin position="499"/>
        <end position="519"/>
    </location>
</feature>
<feature type="transmembrane region" description="Helical" evidence="11">
    <location>
        <begin position="36"/>
        <end position="56"/>
    </location>
</feature>
<feature type="transmembrane region" description="Helical" evidence="11">
    <location>
        <begin position="156"/>
        <end position="180"/>
    </location>
</feature>
<dbReference type="PANTHER" id="PTHR45695">
    <property type="entry name" value="LEUCOKININ RECEPTOR-RELATED"/>
    <property type="match status" value="1"/>
</dbReference>